<dbReference type="GO" id="GO:0005634">
    <property type="term" value="C:nucleus"/>
    <property type="evidence" value="ECO:0007669"/>
    <property type="project" value="TreeGrafter"/>
</dbReference>
<sequence length="258" mass="28110">MAAAAAGAGDMREADLPDEARAARLLPGAVHRTLVATENWLPALAVGVAAFGALIALLLVLLELDLLVVAMVVFFSVTCAVGVYVRYWRQRSERRRGGAGGHADVRPRARVPVDRQLWALLAARGGDPAHRQLQAMMMMGTDRDFGPEDYEMLLALDEHTPTKMIARASRGEISRLPTINYTPPREDPSDPAKTKEEARTRCLVCLEDFVPGETLRLLPCIHFFHAKCIDRWLGEKAECPVCKSSIRDGSDGGASAAP</sequence>
<dbReference type="InterPro" id="IPR013083">
    <property type="entry name" value="Znf_RING/FYVE/PHD"/>
</dbReference>
<keyword evidence="1" id="KW-0479">Metal-binding</keyword>
<dbReference type="EMBL" id="VLTN01000035">
    <property type="protein sequence ID" value="KAA0150337.1"/>
    <property type="molecule type" value="Genomic_DNA"/>
</dbReference>
<dbReference type="SUPFAM" id="SSF57850">
    <property type="entry name" value="RING/U-box"/>
    <property type="match status" value="1"/>
</dbReference>
<evidence type="ECO:0000256" key="5">
    <source>
        <dbReference type="SAM" id="Phobius"/>
    </source>
</evidence>
<comment type="caution">
    <text evidence="7">The sequence shown here is derived from an EMBL/GenBank/DDBJ whole genome shotgun (WGS) entry which is preliminary data.</text>
</comment>
<keyword evidence="3" id="KW-0862">Zinc</keyword>
<gene>
    <name evidence="9" type="ORF">FNF27_04825</name>
    <name evidence="7" type="ORF">FNF29_05349</name>
    <name evidence="8" type="ORF">FNF31_04418</name>
</gene>
<protein>
    <recommendedName>
        <fullName evidence="6">RING-type domain-containing protein</fullName>
    </recommendedName>
</protein>
<dbReference type="EMBL" id="VLTO01000030">
    <property type="protein sequence ID" value="KAA0173675.1"/>
    <property type="molecule type" value="Genomic_DNA"/>
</dbReference>
<evidence type="ECO:0000313" key="12">
    <source>
        <dbReference type="Proteomes" id="UP000325113"/>
    </source>
</evidence>
<name>A0A5A8CCH3_CAFRO</name>
<evidence type="ECO:0000256" key="2">
    <source>
        <dbReference type="ARBA" id="ARBA00022771"/>
    </source>
</evidence>
<accession>A0A5A8CCH3</accession>
<dbReference type="Proteomes" id="UP000323011">
    <property type="component" value="Unassembled WGS sequence"/>
</dbReference>
<dbReference type="AlphaFoldDB" id="A0A5A8CCH3"/>
<keyword evidence="11" id="KW-1185">Reference proteome</keyword>
<dbReference type="Gene3D" id="3.30.40.10">
    <property type="entry name" value="Zinc/RING finger domain, C3HC4 (zinc finger)"/>
    <property type="match status" value="1"/>
</dbReference>
<dbReference type="PANTHER" id="PTHR45931">
    <property type="entry name" value="SI:CH211-59O9.10"/>
    <property type="match status" value="1"/>
</dbReference>
<dbReference type="PROSITE" id="PS50089">
    <property type="entry name" value="ZF_RING_2"/>
    <property type="match status" value="1"/>
</dbReference>
<dbReference type="PANTHER" id="PTHR45931:SF3">
    <property type="entry name" value="RING ZINC FINGER-CONTAINING PROTEIN"/>
    <property type="match status" value="1"/>
</dbReference>
<dbReference type="GO" id="GO:0008270">
    <property type="term" value="F:zinc ion binding"/>
    <property type="evidence" value="ECO:0007669"/>
    <property type="project" value="UniProtKB-KW"/>
</dbReference>
<evidence type="ECO:0000256" key="4">
    <source>
        <dbReference type="PROSITE-ProRule" id="PRU00175"/>
    </source>
</evidence>
<evidence type="ECO:0000313" key="8">
    <source>
        <dbReference type="EMBL" id="KAA0160252.1"/>
    </source>
</evidence>
<dbReference type="Proteomes" id="UP000325113">
    <property type="component" value="Unassembled WGS sequence"/>
</dbReference>
<organism evidence="7 11">
    <name type="scientific">Cafeteria roenbergensis</name>
    <name type="common">Marine flagellate</name>
    <dbReference type="NCBI Taxonomy" id="33653"/>
    <lineage>
        <taxon>Eukaryota</taxon>
        <taxon>Sar</taxon>
        <taxon>Stramenopiles</taxon>
        <taxon>Bigyra</taxon>
        <taxon>Opalozoa</taxon>
        <taxon>Bicosoecida</taxon>
        <taxon>Cafeteriaceae</taxon>
        <taxon>Cafeteria</taxon>
    </lineage>
</organism>
<dbReference type="EMBL" id="VLTM01000046">
    <property type="protein sequence ID" value="KAA0160252.1"/>
    <property type="molecule type" value="Genomic_DNA"/>
</dbReference>
<evidence type="ECO:0000256" key="1">
    <source>
        <dbReference type="ARBA" id="ARBA00022723"/>
    </source>
</evidence>
<dbReference type="OrthoDB" id="272091at2759"/>
<evidence type="ECO:0000256" key="3">
    <source>
        <dbReference type="ARBA" id="ARBA00022833"/>
    </source>
</evidence>
<feature type="transmembrane region" description="Helical" evidence="5">
    <location>
        <begin position="66"/>
        <end position="87"/>
    </location>
</feature>
<dbReference type="GO" id="GO:0061630">
    <property type="term" value="F:ubiquitin protein ligase activity"/>
    <property type="evidence" value="ECO:0007669"/>
    <property type="project" value="TreeGrafter"/>
</dbReference>
<dbReference type="GO" id="GO:0006511">
    <property type="term" value="P:ubiquitin-dependent protein catabolic process"/>
    <property type="evidence" value="ECO:0007669"/>
    <property type="project" value="TreeGrafter"/>
</dbReference>
<dbReference type="Pfam" id="PF13639">
    <property type="entry name" value="zf-RING_2"/>
    <property type="match status" value="1"/>
</dbReference>
<evidence type="ECO:0000259" key="6">
    <source>
        <dbReference type="PROSITE" id="PS50089"/>
    </source>
</evidence>
<keyword evidence="2 4" id="KW-0863">Zinc-finger</keyword>
<evidence type="ECO:0000313" key="9">
    <source>
        <dbReference type="EMBL" id="KAA0173675.1"/>
    </source>
</evidence>
<feature type="domain" description="RING-type" evidence="6">
    <location>
        <begin position="202"/>
        <end position="243"/>
    </location>
</feature>
<evidence type="ECO:0000313" key="7">
    <source>
        <dbReference type="EMBL" id="KAA0150337.1"/>
    </source>
</evidence>
<feature type="transmembrane region" description="Helical" evidence="5">
    <location>
        <begin position="40"/>
        <end position="60"/>
    </location>
</feature>
<proteinExistence type="predicted"/>
<keyword evidence="5" id="KW-1133">Transmembrane helix</keyword>
<dbReference type="Proteomes" id="UP000322899">
    <property type="component" value="Unassembled WGS sequence"/>
</dbReference>
<dbReference type="InterPro" id="IPR001841">
    <property type="entry name" value="Znf_RING"/>
</dbReference>
<keyword evidence="5" id="KW-0812">Transmembrane</keyword>
<reference evidence="10 11" key="1">
    <citation type="submission" date="2019-07" db="EMBL/GenBank/DDBJ databases">
        <title>Genomes of Cafeteria roenbergensis.</title>
        <authorList>
            <person name="Fischer M.G."/>
            <person name="Hackl T."/>
            <person name="Roman M."/>
        </authorList>
    </citation>
    <scope>NUCLEOTIDE SEQUENCE [LARGE SCALE GENOMIC DNA]</scope>
    <source>
        <strain evidence="7 11">BVI</strain>
        <strain evidence="8 12">Cflag</strain>
        <strain evidence="9 10">E4-10P</strain>
    </source>
</reference>
<dbReference type="InterPro" id="IPR051834">
    <property type="entry name" value="RING_finger_E3_ligase"/>
</dbReference>
<dbReference type="SMART" id="SM00184">
    <property type="entry name" value="RING"/>
    <property type="match status" value="1"/>
</dbReference>
<keyword evidence="5" id="KW-0472">Membrane</keyword>
<evidence type="ECO:0000313" key="11">
    <source>
        <dbReference type="Proteomes" id="UP000323011"/>
    </source>
</evidence>
<evidence type="ECO:0000313" key="10">
    <source>
        <dbReference type="Proteomes" id="UP000322899"/>
    </source>
</evidence>